<dbReference type="CDD" id="cd03801">
    <property type="entry name" value="GT4_PimA-like"/>
    <property type="match status" value="1"/>
</dbReference>
<name>A0A928Z2H1_9CYAN</name>
<keyword evidence="1" id="KW-0808">Transferase</keyword>
<dbReference type="EMBL" id="JADEXQ010000017">
    <property type="protein sequence ID" value="MBE9029539.1"/>
    <property type="molecule type" value="Genomic_DNA"/>
</dbReference>
<evidence type="ECO:0000259" key="2">
    <source>
        <dbReference type="Pfam" id="PF00534"/>
    </source>
</evidence>
<dbReference type="GO" id="GO:0009103">
    <property type="term" value="P:lipopolysaccharide biosynthetic process"/>
    <property type="evidence" value="ECO:0007669"/>
    <property type="project" value="TreeGrafter"/>
</dbReference>
<proteinExistence type="predicted"/>
<evidence type="ECO:0000256" key="1">
    <source>
        <dbReference type="ARBA" id="ARBA00022679"/>
    </source>
</evidence>
<dbReference type="PANTHER" id="PTHR46401">
    <property type="entry name" value="GLYCOSYLTRANSFERASE WBBK-RELATED"/>
    <property type="match status" value="1"/>
</dbReference>
<dbReference type="PANTHER" id="PTHR46401:SF2">
    <property type="entry name" value="GLYCOSYLTRANSFERASE WBBK-RELATED"/>
    <property type="match status" value="1"/>
</dbReference>
<feature type="domain" description="Glycosyl transferase family 1" evidence="2">
    <location>
        <begin position="192"/>
        <end position="344"/>
    </location>
</feature>
<dbReference type="InterPro" id="IPR001296">
    <property type="entry name" value="Glyco_trans_1"/>
</dbReference>
<evidence type="ECO:0000313" key="4">
    <source>
        <dbReference type="Proteomes" id="UP000625316"/>
    </source>
</evidence>
<evidence type="ECO:0000313" key="3">
    <source>
        <dbReference type="EMBL" id="MBE9029539.1"/>
    </source>
</evidence>
<keyword evidence="4" id="KW-1185">Reference proteome</keyword>
<dbReference type="Proteomes" id="UP000625316">
    <property type="component" value="Unassembled WGS sequence"/>
</dbReference>
<reference evidence="3" key="1">
    <citation type="submission" date="2020-10" db="EMBL/GenBank/DDBJ databases">
        <authorList>
            <person name="Castelo-Branco R."/>
            <person name="Eusebio N."/>
            <person name="Adriana R."/>
            <person name="Vieira A."/>
            <person name="Brugerolle De Fraissinette N."/>
            <person name="Rezende De Castro R."/>
            <person name="Schneider M.P."/>
            <person name="Vasconcelos V."/>
            <person name="Leao P.N."/>
        </authorList>
    </citation>
    <scope>NUCLEOTIDE SEQUENCE</scope>
    <source>
        <strain evidence="3">LEGE 11480</strain>
    </source>
</reference>
<dbReference type="SUPFAM" id="SSF53756">
    <property type="entry name" value="UDP-Glycosyltransferase/glycogen phosphorylase"/>
    <property type="match status" value="1"/>
</dbReference>
<organism evidence="3 4">
    <name type="scientific">Romeriopsis navalis LEGE 11480</name>
    <dbReference type="NCBI Taxonomy" id="2777977"/>
    <lineage>
        <taxon>Bacteria</taxon>
        <taxon>Bacillati</taxon>
        <taxon>Cyanobacteriota</taxon>
        <taxon>Cyanophyceae</taxon>
        <taxon>Leptolyngbyales</taxon>
        <taxon>Leptolyngbyaceae</taxon>
        <taxon>Romeriopsis</taxon>
        <taxon>Romeriopsis navalis</taxon>
    </lineage>
</organism>
<gene>
    <name evidence="3" type="ORF">IQ266_07150</name>
</gene>
<dbReference type="Gene3D" id="3.40.50.2000">
    <property type="entry name" value="Glycogen Phosphorylase B"/>
    <property type="match status" value="2"/>
</dbReference>
<dbReference type="AlphaFoldDB" id="A0A928Z2H1"/>
<comment type="caution">
    <text evidence="3">The sequence shown here is derived from an EMBL/GenBank/DDBJ whole genome shotgun (WGS) entry which is preliminary data.</text>
</comment>
<accession>A0A928Z2H1</accession>
<protein>
    <submittedName>
        <fullName evidence="3">Glycosyltransferase</fullName>
    </submittedName>
</protein>
<dbReference type="RefSeq" id="WP_264324357.1">
    <property type="nucleotide sequence ID" value="NZ_JADEXQ010000017.1"/>
</dbReference>
<sequence length="396" mass="45318">MHQLKIFMPCTGLGRVNRGYESFTRQCFDRLSAHPSLSMRLYKGAGQSNAQEKCIWHLPRDTWLGVQASRVIGRLTGHGGPYFTEQLSFFVGLLPYIYRHEPDVIYFSDESLGDLLWHWRNYTNASYKLLFSNGGPTDRLYNLSRWDYVHQVASIHYQKALDNGLMADRQIVLPYGAPMPPELDYLQPESQQSLRANLGLPMRRKILLSVASIDKSHKRLDYLIREVAQLPAPRPYVLMLGHQGNESAEIIQLAQAQLGDANFQIRTVPADQISDYYKVADLFVLPSLREGLPRVLLEASSYGLPCLVHDYQVTHDALGEYGHYADFSQLHGLQELIAQLLPVQDTLDQKQQRHQYAYQKFSWDVLTDQYVDMFEQCLSLPVLSDAVHSLQDMPEA</sequence>
<dbReference type="GO" id="GO:0016757">
    <property type="term" value="F:glycosyltransferase activity"/>
    <property type="evidence" value="ECO:0007669"/>
    <property type="project" value="InterPro"/>
</dbReference>
<dbReference type="Pfam" id="PF00534">
    <property type="entry name" value="Glycos_transf_1"/>
    <property type="match status" value="1"/>
</dbReference>